<comment type="similarity">
    <text evidence="8">Belongs to the TonB-dependent receptor family.</text>
</comment>
<dbReference type="PANTHER" id="PTHR30069:SF29">
    <property type="entry name" value="HEMOGLOBIN AND HEMOGLOBIN-HAPTOGLOBIN-BINDING PROTEIN 1-RELATED"/>
    <property type="match status" value="1"/>
</dbReference>
<evidence type="ECO:0000256" key="2">
    <source>
        <dbReference type="ARBA" id="ARBA00022448"/>
    </source>
</evidence>
<dbReference type="Proteomes" id="UP001207408">
    <property type="component" value="Unassembled WGS sequence"/>
</dbReference>
<evidence type="ECO:0000256" key="5">
    <source>
        <dbReference type="ARBA" id="ARBA00022729"/>
    </source>
</evidence>
<dbReference type="GO" id="GO:0009279">
    <property type="term" value="C:cell outer membrane"/>
    <property type="evidence" value="ECO:0007669"/>
    <property type="project" value="UniProtKB-SubCell"/>
</dbReference>
<keyword evidence="2 8" id="KW-0813">Transport</keyword>
<dbReference type="Pfam" id="PF07715">
    <property type="entry name" value="Plug"/>
    <property type="match status" value="1"/>
</dbReference>
<protein>
    <submittedName>
        <fullName evidence="10">TonB-dependent receptor plug domain-containing protein</fullName>
    </submittedName>
</protein>
<dbReference type="InterPro" id="IPR039426">
    <property type="entry name" value="TonB-dep_rcpt-like"/>
</dbReference>
<reference evidence="10" key="1">
    <citation type="submission" date="2022-10" db="EMBL/GenBank/DDBJ databases">
        <authorList>
            <person name="Yu W.X."/>
        </authorList>
    </citation>
    <scope>NUCLEOTIDE SEQUENCE</scope>
    <source>
        <strain evidence="10">D04</strain>
    </source>
</reference>
<dbReference type="RefSeq" id="WP_301198823.1">
    <property type="nucleotide sequence ID" value="NZ_JAPDPI010000011.1"/>
</dbReference>
<dbReference type="Gene3D" id="2.170.130.10">
    <property type="entry name" value="TonB-dependent receptor, plug domain"/>
    <property type="match status" value="1"/>
</dbReference>
<dbReference type="InterPro" id="IPR037066">
    <property type="entry name" value="Plug_dom_sf"/>
</dbReference>
<comment type="caution">
    <text evidence="10">The sequence shown here is derived from an EMBL/GenBank/DDBJ whole genome shotgun (WGS) entry which is preliminary data.</text>
</comment>
<keyword evidence="7 8" id="KW-0998">Cell outer membrane</keyword>
<keyword evidence="4 8" id="KW-0812">Transmembrane</keyword>
<dbReference type="GO" id="GO:0044718">
    <property type="term" value="P:siderophore transmembrane transport"/>
    <property type="evidence" value="ECO:0007669"/>
    <property type="project" value="TreeGrafter"/>
</dbReference>
<feature type="domain" description="HTH cro/C1-type" evidence="9">
    <location>
        <begin position="34"/>
        <end position="69"/>
    </location>
</feature>
<evidence type="ECO:0000313" key="10">
    <source>
        <dbReference type="EMBL" id="MCW3805452.1"/>
    </source>
</evidence>
<evidence type="ECO:0000256" key="3">
    <source>
        <dbReference type="ARBA" id="ARBA00022452"/>
    </source>
</evidence>
<evidence type="ECO:0000256" key="6">
    <source>
        <dbReference type="ARBA" id="ARBA00023136"/>
    </source>
</evidence>
<dbReference type="EMBL" id="JAPDPI010000011">
    <property type="protein sequence ID" value="MCW3805452.1"/>
    <property type="molecule type" value="Genomic_DNA"/>
</dbReference>
<dbReference type="PANTHER" id="PTHR30069">
    <property type="entry name" value="TONB-DEPENDENT OUTER MEMBRANE RECEPTOR"/>
    <property type="match status" value="1"/>
</dbReference>
<keyword evidence="5" id="KW-0732">Signal</keyword>
<proteinExistence type="inferred from homology"/>
<name>A0AAE3MD92_9BACT</name>
<evidence type="ECO:0000256" key="8">
    <source>
        <dbReference type="PROSITE-ProRule" id="PRU01360"/>
    </source>
</evidence>
<keyword evidence="3 8" id="KW-1134">Transmembrane beta strand</keyword>
<accession>A0AAE3MD92</accession>
<dbReference type="AlphaFoldDB" id="A0AAE3MD92"/>
<comment type="subcellular location">
    <subcellularLocation>
        <location evidence="1 8">Cell outer membrane</location>
        <topology evidence="1 8">Multi-pass membrane protein</topology>
    </subcellularLocation>
</comment>
<sequence>MQKIKLFYFILFSFYLLCPSNIFSQGKKIDVEKITRAEISKLTNEELMNLDFEALLALAQKLGVSIDELLNQSLSVASLSESSPRQTPGIVSIITSEQIQKTGARDLFEVLRTVPGIYFGYDVDNITSISMRGIWGHEGKILLMLDGMELNEGMYSTTPMFKHISADQISRIEIIRGPGSALYGGYSELGVIKIITKKGDELNGAEFTGHGSSYAEGGGSYGATGSFGQKVNNTTYSIHAGFGIGDRSAGSFTNTWEQTANMENECTETRNSFVNFQLSSGNFHGSLAYDNYNPKAYMDYNDDVIETVVDNKFTSFLSDLKYDLKVSDKLTLTPQVLYKNQLPWHVETEDWYYKRNYSQLETKLMATWNITNATNIIAAVGNKYEKANISEDEINTMGEDAIFINDKDEIDMNTTYGLAQINYSGKFGSLFGGFRVEDHSKIGRAFAPRLGYTKVFDKFHFKTLFNKAFRTPSIENYNLNPDISEEKTTVYEVEIGYKLTDNIFATANLYHITIDDAIIYAYDVASQEEFYTNSSSTGSYGFETEVVAMYTKWDVRLSYSHYRSNNDNPTYKVILPTGEKKELMQGMPAHMLHITPSVKLSPKFVATVNASIYSEKYGFITGEEEMEKADAYTLLDCTFLGKDLLAKNLDLSLSFKNIFNTSYEYLQPYAEVDNTQGPFPGAPFEVMMSVKYRLPIK</sequence>
<dbReference type="PROSITE" id="PS50943">
    <property type="entry name" value="HTH_CROC1"/>
    <property type="match status" value="1"/>
</dbReference>
<keyword evidence="6 8" id="KW-0472">Membrane</keyword>
<evidence type="ECO:0000256" key="4">
    <source>
        <dbReference type="ARBA" id="ARBA00022692"/>
    </source>
</evidence>
<dbReference type="PROSITE" id="PS52016">
    <property type="entry name" value="TONB_DEPENDENT_REC_3"/>
    <property type="match status" value="1"/>
</dbReference>
<dbReference type="InterPro" id="IPR036942">
    <property type="entry name" value="Beta-barrel_TonB_sf"/>
</dbReference>
<evidence type="ECO:0000256" key="1">
    <source>
        <dbReference type="ARBA" id="ARBA00004571"/>
    </source>
</evidence>
<dbReference type="Gene3D" id="2.40.170.20">
    <property type="entry name" value="TonB-dependent receptor, beta-barrel domain"/>
    <property type="match status" value="1"/>
</dbReference>
<dbReference type="SUPFAM" id="SSF56935">
    <property type="entry name" value="Porins"/>
    <property type="match status" value="1"/>
</dbReference>
<dbReference type="InterPro" id="IPR001387">
    <property type="entry name" value="Cro/C1-type_HTH"/>
</dbReference>
<dbReference type="InterPro" id="IPR012910">
    <property type="entry name" value="Plug_dom"/>
</dbReference>
<organism evidence="10 11">
    <name type="scientific">Plebeiibacterium marinum</name>
    <dbReference type="NCBI Taxonomy" id="2992111"/>
    <lineage>
        <taxon>Bacteria</taxon>
        <taxon>Pseudomonadati</taxon>
        <taxon>Bacteroidota</taxon>
        <taxon>Bacteroidia</taxon>
        <taxon>Marinilabiliales</taxon>
        <taxon>Marinilabiliaceae</taxon>
        <taxon>Plebeiibacterium</taxon>
    </lineage>
</organism>
<gene>
    <name evidence="10" type="ORF">OM074_07415</name>
</gene>
<evidence type="ECO:0000313" key="11">
    <source>
        <dbReference type="Proteomes" id="UP001207408"/>
    </source>
</evidence>
<dbReference type="GO" id="GO:0015344">
    <property type="term" value="F:siderophore uptake transmembrane transporter activity"/>
    <property type="evidence" value="ECO:0007669"/>
    <property type="project" value="TreeGrafter"/>
</dbReference>
<evidence type="ECO:0000259" key="9">
    <source>
        <dbReference type="PROSITE" id="PS50943"/>
    </source>
</evidence>
<evidence type="ECO:0000256" key="7">
    <source>
        <dbReference type="ARBA" id="ARBA00023237"/>
    </source>
</evidence>
<keyword evidence="11" id="KW-1185">Reference proteome</keyword>
<keyword evidence="10" id="KW-0675">Receptor</keyword>